<dbReference type="PROSITE" id="PS50850">
    <property type="entry name" value="MFS"/>
    <property type="match status" value="1"/>
</dbReference>
<evidence type="ECO:0000256" key="3">
    <source>
        <dbReference type="ARBA" id="ARBA00022692"/>
    </source>
</evidence>
<comment type="caution">
    <text evidence="9">The sequence shown here is derived from an EMBL/GenBank/DDBJ whole genome shotgun (WGS) entry which is preliminary data.</text>
</comment>
<feature type="transmembrane region" description="Helical" evidence="7">
    <location>
        <begin position="311"/>
        <end position="328"/>
    </location>
</feature>
<feature type="transmembrane region" description="Helical" evidence="7">
    <location>
        <begin position="47"/>
        <end position="69"/>
    </location>
</feature>
<proteinExistence type="predicted"/>
<dbReference type="CDD" id="cd06173">
    <property type="entry name" value="MFS_MefA_like"/>
    <property type="match status" value="1"/>
</dbReference>
<feature type="transmembrane region" description="Helical" evidence="7">
    <location>
        <begin position="375"/>
        <end position="393"/>
    </location>
</feature>
<evidence type="ECO:0000259" key="8">
    <source>
        <dbReference type="PROSITE" id="PS50850"/>
    </source>
</evidence>
<protein>
    <submittedName>
        <fullName evidence="9">MFS transporter</fullName>
    </submittedName>
</protein>
<feature type="region of interest" description="Disordered" evidence="6">
    <location>
        <begin position="401"/>
        <end position="441"/>
    </location>
</feature>
<accession>A0ABV8J780</accession>
<feature type="domain" description="Major facilitator superfamily (MFS) profile" evidence="8">
    <location>
        <begin position="220"/>
        <end position="441"/>
    </location>
</feature>
<keyword evidence="2" id="KW-1003">Cell membrane</keyword>
<feature type="transmembrane region" description="Helical" evidence="7">
    <location>
        <begin position="20"/>
        <end position="40"/>
    </location>
</feature>
<feature type="transmembrane region" description="Helical" evidence="7">
    <location>
        <begin position="255"/>
        <end position="275"/>
    </location>
</feature>
<dbReference type="SUPFAM" id="SSF103473">
    <property type="entry name" value="MFS general substrate transporter"/>
    <property type="match status" value="1"/>
</dbReference>
<dbReference type="PANTHER" id="PTHR23513">
    <property type="entry name" value="INTEGRAL MEMBRANE EFFLUX PROTEIN-RELATED"/>
    <property type="match status" value="1"/>
</dbReference>
<evidence type="ECO:0000313" key="10">
    <source>
        <dbReference type="Proteomes" id="UP001595867"/>
    </source>
</evidence>
<reference evidence="10" key="1">
    <citation type="journal article" date="2019" name="Int. J. Syst. Evol. Microbiol.">
        <title>The Global Catalogue of Microorganisms (GCM) 10K type strain sequencing project: providing services to taxonomists for standard genome sequencing and annotation.</title>
        <authorList>
            <consortium name="The Broad Institute Genomics Platform"/>
            <consortium name="The Broad Institute Genome Sequencing Center for Infectious Disease"/>
            <person name="Wu L."/>
            <person name="Ma J."/>
        </authorList>
    </citation>
    <scope>NUCLEOTIDE SEQUENCE [LARGE SCALE GENOMIC DNA]</scope>
    <source>
        <strain evidence="10">TBRC 5832</strain>
    </source>
</reference>
<evidence type="ECO:0000256" key="6">
    <source>
        <dbReference type="SAM" id="MobiDB-lite"/>
    </source>
</evidence>
<organism evidence="9 10">
    <name type="scientific">Actinoplanes subglobosus</name>
    <dbReference type="NCBI Taxonomy" id="1547892"/>
    <lineage>
        <taxon>Bacteria</taxon>
        <taxon>Bacillati</taxon>
        <taxon>Actinomycetota</taxon>
        <taxon>Actinomycetes</taxon>
        <taxon>Micromonosporales</taxon>
        <taxon>Micromonosporaceae</taxon>
        <taxon>Actinoplanes</taxon>
    </lineage>
</organism>
<feature type="transmembrane region" description="Helical" evidence="7">
    <location>
        <begin position="287"/>
        <end position="305"/>
    </location>
</feature>
<keyword evidence="5 7" id="KW-0472">Membrane</keyword>
<evidence type="ECO:0000256" key="7">
    <source>
        <dbReference type="SAM" id="Phobius"/>
    </source>
</evidence>
<evidence type="ECO:0000256" key="2">
    <source>
        <dbReference type="ARBA" id="ARBA00022475"/>
    </source>
</evidence>
<feature type="transmembrane region" description="Helical" evidence="7">
    <location>
        <begin position="349"/>
        <end position="369"/>
    </location>
</feature>
<sequence>MKRNLWHVADYRNLFLSHSVSLVGTHISILAFPLIALLLLDASATEVSLLAAVEFLPSLLLGLPAGAWVERLPRRTVLIVSDVARAVAMAAIPAAYVFDVLTMPLLFVVAFVIGLGTLFFDVAQMSYLPALIAEEELADGNGKMEGARSFAQLAGPSAGGFLVQVFTAPLAIALDVLTYVASAIFLLRVRGRETPPEPIEKMTLRGEIAEGVRFVFGHPLVRPLALCALAADLAFAAVLALQVPYAANTLGLQPGAIGVALAIGSAGGLLGAVLSSPLADRIGSGRAVTASVVVFSVGAAMVPLATGVAGFTAGLFVVYLGVVVFNVLQMTICQTVTPERLLGRMNATLRFLSWGAVPVGAAVGGLLVAPLGIRAVLWIAAGVCALAVLPPLFSQIRTGSPALTEEPAAEEPAAGEPAAEEETASAGATGPADLLDARDPR</sequence>
<dbReference type="InterPro" id="IPR036259">
    <property type="entry name" value="MFS_trans_sf"/>
</dbReference>
<keyword evidence="10" id="KW-1185">Reference proteome</keyword>
<keyword evidence="3 7" id="KW-0812">Transmembrane</keyword>
<dbReference type="Proteomes" id="UP001595867">
    <property type="component" value="Unassembled WGS sequence"/>
</dbReference>
<dbReference type="InterPro" id="IPR011701">
    <property type="entry name" value="MFS"/>
</dbReference>
<evidence type="ECO:0000313" key="9">
    <source>
        <dbReference type="EMBL" id="MFC4072468.1"/>
    </source>
</evidence>
<evidence type="ECO:0000256" key="5">
    <source>
        <dbReference type="ARBA" id="ARBA00023136"/>
    </source>
</evidence>
<dbReference type="InterPro" id="IPR020846">
    <property type="entry name" value="MFS_dom"/>
</dbReference>
<name>A0ABV8J780_9ACTN</name>
<dbReference type="PANTHER" id="PTHR23513:SF6">
    <property type="entry name" value="MAJOR FACILITATOR SUPERFAMILY ASSOCIATED DOMAIN-CONTAINING PROTEIN"/>
    <property type="match status" value="1"/>
</dbReference>
<dbReference type="RefSeq" id="WP_378073343.1">
    <property type="nucleotide sequence ID" value="NZ_JBHSBL010000037.1"/>
</dbReference>
<evidence type="ECO:0000256" key="4">
    <source>
        <dbReference type="ARBA" id="ARBA00022989"/>
    </source>
</evidence>
<feature type="transmembrane region" description="Helical" evidence="7">
    <location>
        <begin position="105"/>
        <end position="127"/>
    </location>
</feature>
<dbReference type="Pfam" id="PF07690">
    <property type="entry name" value="MFS_1"/>
    <property type="match status" value="1"/>
</dbReference>
<gene>
    <name evidence="9" type="ORF">ACFO0C_46715</name>
</gene>
<feature type="compositionally biased region" description="Low complexity" evidence="6">
    <location>
        <begin position="401"/>
        <end position="417"/>
    </location>
</feature>
<dbReference type="Gene3D" id="1.20.1250.20">
    <property type="entry name" value="MFS general substrate transporter like domains"/>
    <property type="match status" value="1"/>
</dbReference>
<feature type="transmembrane region" description="Helical" evidence="7">
    <location>
        <begin position="223"/>
        <end position="243"/>
    </location>
</feature>
<dbReference type="EMBL" id="JBHSBL010000037">
    <property type="protein sequence ID" value="MFC4072468.1"/>
    <property type="molecule type" value="Genomic_DNA"/>
</dbReference>
<evidence type="ECO:0000256" key="1">
    <source>
        <dbReference type="ARBA" id="ARBA00004651"/>
    </source>
</evidence>
<keyword evidence="4 7" id="KW-1133">Transmembrane helix</keyword>
<comment type="subcellular location">
    <subcellularLocation>
        <location evidence="1">Cell membrane</location>
        <topology evidence="1">Multi-pass membrane protein</topology>
    </subcellularLocation>
</comment>
<feature type="transmembrane region" description="Helical" evidence="7">
    <location>
        <begin position="161"/>
        <end position="187"/>
    </location>
</feature>